<comment type="caution">
    <text evidence="2">The sequence shown here is derived from an EMBL/GenBank/DDBJ whole genome shotgun (WGS) entry which is preliminary data.</text>
</comment>
<reference evidence="2 3" key="1">
    <citation type="submission" date="2020-08" db="EMBL/GenBank/DDBJ databases">
        <title>A Genomic Blueprint of the Chicken Gut Microbiome.</title>
        <authorList>
            <person name="Gilroy R."/>
            <person name="Ravi A."/>
            <person name="Getino M."/>
            <person name="Pursley I."/>
            <person name="Horton D.L."/>
            <person name="Alikhan N.-F."/>
            <person name="Baker D."/>
            <person name="Gharbi K."/>
            <person name="Hall N."/>
            <person name="Watson M."/>
            <person name="Adriaenssens E.M."/>
            <person name="Foster-Nyarko E."/>
            <person name="Jarju S."/>
            <person name="Secka A."/>
            <person name="Antonio M."/>
            <person name="Oren A."/>
            <person name="Chaudhuri R."/>
            <person name="La Ragione R.M."/>
            <person name="Hildebrand F."/>
            <person name="Pallen M.J."/>
        </authorList>
    </citation>
    <scope>NUCLEOTIDE SEQUENCE [LARGE SCALE GENOMIC DNA]</scope>
    <source>
        <strain evidence="2 3">Re31</strain>
    </source>
</reference>
<evidence type="ECO:0000313" key="2">
    <source>
        <dbReference type="EMBL" id="MBD8025678.1"/>
    </source>
</evidence>
<dbReference type="RefSeq" id="WP_191706224.1">
    <property type="nucleotide sequence ID" value="NZ_JACSQA010000003.1"/>
</dbReference>
<evidence type="ECO:0000313" key="3">
    <source>
        <dbReference type="Proteomes" id="UP000640930"/>
    </source>
</evidence>
<organism evidence="2 3">
    <name type="scientific">Ureibacillus galli</name>
    <dbReference type="NCBI Taxonomy" id="2762222"/>
    <lineage>
        <taxon>Bacteria</taxon>
        <taxon>Bacillati</taxon>
        <taxon>Bacillota</taxon>
        <taxon>Bacilli</taxon>
        <taxon>Bacillales</taxon>
        <taxon>Caryophanaceae</taxon>
        <taxon>Ureibacillus</taxon>
    </lineage>
</organism>
<dbReference type="InterPro" id="IPR029501">
    <property type="entry name" value="EndoU_bac"/>
</dbReference>
<dbReference type="Pfam" id="PF14436">
    <property type="entry name" value="EndoU_bacteria"/>
    <property type="match status" value="1"/>
</dbReference>
<evidence type="ECO:0000259" key="1">
    <source>
        <dbReference type="Pfam" id="PF14436"/>
    </source>
</evidence>
<dbReference type="Proteomes" id="UP000640930">
    <property type="component" value="Unassembled WGS sequence"/>
</dbReference>
<gene>
    <name evidence="2" type="ORF">H9636_03315</name>
</gene>
<protein>
    <submittedName>
        <fullName evidence="2">EndoU domain-containing protein</fullName>
    </submittedName>
</protein>
<keyword evidence="3" id="KW-1185">Reference proteome</keyword>
<dbReference type="CDD" id="cd20686">
    <property type="entry name" value="CdiA-CT_Ec-like"/>
    <property type="match status" value="1"/>
</dbReference>
<proteinExistence type="predicted"/>
<feature type="domain" description="Bacterial EndoU nuclease" evidence="1">
    <location>
        <begin position="296"/>
        <end position="423"/>
    </location>
</feature>
<dbReference type="EMBL" id="JACSQA010000003">
    <property type="protein sequence ID" value="MBD8025678.1"/>
    <property type="molecule type" value="Genomic_DNA"/>
</dbReference>
<accession>A0ABR8X906</accession>
<sequence length="426" mass="47581">MSKIKVDIDRVNDLTPSFSQVTTKVSNTTDKVASIRSQIDYRIKARHGIGDQLYKISNELQTIEKNMQKLVSFLQNSMDKYAEAEEKIAKQVPELPNVIGKNNITIDANGKIQVMDEYAQFNTNRAIDPNTGEYLFTFEGKRQVLGGNGSGTPDAIPQFVNSVDDLLYEIFLSDIVTLFDPSASDSERAIARASMTPLGKAIKVIKGAKVATDVLDNSKDIAKTVDKAENIKDLSKSIDKTKDIQDKTISDLEVKQLGEYIKDLEKKQVDKGAGKDITFKSGYDQHLKEVEAVVRKKNKGIVGGHNLNEFEKVFIDNGWDIQDCIISRKKHSKIDGIYEIEYGLPAIDREGRIIPGELKKVRTPKTVYDPELISDDQMLKWGEEAMKNGEVVGRKITGTSQNGLKFEGYIDETTGEVTNFFPTLNN</sequence>
<name>A0ABR8X906_9BACL</name>